<feature type="compositionally biased region" description="Polar residues" evidence="1">
    <location>
        <begin position="108"/>
        <end position="122"/>
    </location>
</feature>
<proteinExistence type="predicted"/>
<accession>C4LL23</accession>
<evidence type="ECO:0000256" key="2">
    <source>
        <dbReference type="SAM" id="Phobius"/>
    </source>
</evidence>
<evidence type="ECO:0000256" key="1">
    <source>
        <dbReference type="SAM" id="MobiDB-lite"/>
    </source>
</evidence>
<feature type="compositionally biased region" description="Basic and acidic residues" evidence="1">
    <location>
        <begin position="123"/>
        <end position="136"/>
    </location>
</feature>
<dbReference type="EMBL" id="CP001620">
    <property type="protein sequence ID" value="ACR18528.1"/>
    <property type="molecule type" value="Genomic_DNA"/>
</dbReference>
<feature type="region of interest" description="Disordered" evidence="1">
    <location>
        <begin position="103"/>
        <end position="298"/>
    </location>
</feature>
<dbReference type="eggNOG" id="ENOG502ZGPM">
    <property type="taxonomic scope" value="Bacteria"/>
</dbReference>
<keyword evidence="2" id="KW-0472">Membrane</keyword>
<sequence length="336" mass="34147">MRISGCLTSPNGGNSVKVDASKLHESINVKDHIDYEGFAPDTKYTFTGTLMKVENGKATPVSGVKPASVTETIGDSGKGTATVDFGKITDLKPDTQYVVFEKAVPVDDNNQPTVNNEGTPKNPSKDDRKTVTHENPNDSAQTFVTSPEGETVPPTSGTTTPGSESPAPSTSKPATPGDESTTPDADKPAKPESSKTPGKPVPGHPSEAPEKPSSPKETTPEKPSNSADEHESEVPGKSGKADTSSSETPAPSNNDENHGDSNGSDNGTSGSSNGGSDNGSASSGNGSGSGSSSSHGVGGALASTGANVIWLALLAMILIGAGAGVVLWNRRRSHEG</sequence>
<dbReference type="NCBIfam" id="TIGR01167">
    <property type="entry name" value="LPXTG_anchor"/>
    <property type="match status" value="1"/>
</dbReference>
<dbReference type="STRING" id="645127.ckrop_1808"/>
<dbReference type="HOGENOM" id="CLU_825666_0_0_11"/>
<protein>
    <submittedName>
        <fullName evidence="4">Putative cell surface protein</fullName>
    </submittedName>
</protein>
<dbReference type="AlphaFoldDB" id="C4LL23"/>
<feature type="domain" description="T-Q ester bond containing" evidence="3">
    <location>
        <begin position="21"/>
        <end position="144"/>
    </location>
</feature>
<dbReference type="Proteomes" id="UP000001473">
    <property type="component" value="Chromosome"/>
</dbReference>
<feature type="compositionally biased region" description="Basic and acidic residues" evidence="1">
    <location>
        <begin position="207"/>
        <end position="220"/>
    </location>
</feature>
<feature type="compositionally biased region" description="Polar residues" evidence="1">
    <location>
        <begin position="241"/>
        <end position="251"/>
    </location>
</feature>
<keyword evidence="2" id="KW-1133">Transmembrane helix</keyword>
<dbReference type="NCBIfam" id="NF033903">
    <property type="entry name" value="VaFE_rpt"/>
    <property type="match status" value="1"/>
</dbReference>
<gene>
    <name evidence="4" type="ordered locus">ckrop_1808</name>
</gene>
<feature type="compositionally biased region" description="Basic and acidic residues" evidence="1">
    <location>
        <begin position="184"/>
        <end position="193"/>
    </location>
</feature>
<evidence type="ECO:0000313" key="4">
    <source>
        <dbReference type="EMBL" id="ACR18528.1"/>
    </source>
</evidence>
<feature type="transmembrane region" description="Helical" evidence="2">
    <location>
        <begin position="308"/>
        <end position="328"/>
    </location>
</feature>
<reference evidence="4 5" key="1">
    <citation type="journal article" date="2008" name="J. Biotechnol.">
        <title>Ultrafast pyrosequencing of Corynebacterium kroppenstedtii DSM44385 revealed insights into the physiology of a lipophilic corynebacterium that lacks mycolic acids.</title>
        <authorList>
            <person name="Tauch A."/>
            <person name="Schneider J."/>
            <person name="Szczepanowski R."/>
            <person name="Tilker A."/>
            <person name="Viehoever P."/>
            <person name="Gartemann K.-H."/>
            <person name="Arnold W."/>
            <person name="Blom J."/>
            <person name="Brinkrolf K."/>
            <person name="Brune I."/>
            <person name="Goetker S."/>
            <person name="Weisshaar B."/>
            <person name="Goesmann A."/>
            <person name="Droege M."/>
            <person name="Puehler A."/>
        </authorList>
    </citation>
    <scope>NUCLEOTIDE SEQUENCE [LARGE SCALE GENOMIC DNA]</scope>
    <source>
        <strain evidence="5">DSM 44385 / JCM 11950 / CIP 105744 / CCUG 35717</strain>
    </source>
</reference>
<organism evidence="4 5">
    <name type="scientific">Corynebacterium kroppenstedtii (strain DSM 44385 / JCM 11950 / CIP 105744 / CCUG 35717)</name>
    <dbReference type="NCBI Taxonomy" id="645127"/>
    <lineage>
        <taxon>Bacteria</taxon>
        <taxon>Bacillati</taxon>
        <taxon>Actinomycetota</taxon>
        <taxon>Actinomycetes</taxon>
        <taxon>Mycobacteriales</taxon>
        <taxon>Corynebacteriaceae</taxon>
        <taxon>Corynebacterium</taxon>
    </lineage>
</organism>
<dbReference type="RefSeq" id="WP_012732415.1">
    <property type="nucleotide sequence ID" value="NC_012704.1"/>
</dbReference>
<dbReference type="InterPro" id="IPR041100">
    <property type="entry name" value="TQ"/>
</dbReference>
<keyword evidence="2" id="KW-0812">Transmembrane</keyword>
<evidence type="ECO:0000313" key="5">
    <source>
        <dbReference type="Proteomes" id="UP000001473"/>
    </source>
</evidence>
<dbReference type="Gene3D" id="2.60.40.3930">
    <property type="match status" value="1"/>
</dbReference>
<feature type="compositionally biased region" description="Low complexity" evidence="1">
    <location>
        <begin position="278"/>
        <end position="295"/>
    </location>
</feature>
<dbReference type="Pfam" id="PF18202">
    <property type="entry name" value="TQ"/>
    <property type="match status" value="1"/>
</dbReference>
<dbReference type="OrthoDB" id="2295014at2"/>
<dbReference type="KEGG" id="ckp:ckrop_1808"/>
<keyword evidence="5" id="KW-1185">Reference proteome</keyword>
<name>C4LL23_CORK4</name>
<evidence type="ECO:0000259" key="3">
    <source>
        <dbReference type="Pfam" id="PF18202"/>
    </source>
</evidence>
<feature type="compositionally biased region" description="Low complexity" evidence="1">
    <location>
        <begin position="147"/>
        <end position="176"/>
    </location>
</feature>
<feature type="compositionally biased region" description="Low complexity" evidence="1">
    <location>
        <begin position="260"/>
        <end position="271"/>
    </location>
</feature>